<evidence type="ECO:0000256" key="1">
    <source>
        <dbReference type="SAM" id="MobiDB-lite"/>
    </source>
</evidence>
<name>A0ABR2G070_9ROSI</name>
<reference evidence="2 3" key="1">
    <citation type="journal article" date="2024" name="G3 (Bethesda)">
        <title>Genome assembly of Hibiscus sabdariffa L. provides insights into metabolisms of medicinal natural products.</title>
        <authorList>
            <person name="Kim T."/>
        </authorList>
    </citation>
    <scope>NUCLEOTIDE SEQUENCE [LARGE SCALE GENOMIC DNA]</scope>
    <source>
        <strain evidence="2">TK-2024</strain>
        <tissue evidence="2">Old leaves</tissue>
    </source>
</reference>
<evidence type="ECO:0000313" key="2">
    <source>
        <dbReference type="EMBL" id="KAK8589931.1"/>
    </source>
</evidence>
<organism evidence="2 3">
    <name type="scientific">Hibiscus sabdariffa</name>
    <name type="common">roselle</name>
    <dbReference type="NCBI Taxonomy" id="183260"/>
    <lineage>
        <taxon>Eukaryota</taxon>
        <taxon>Viridiplantae</taxon>
        <taxon>Streptophyta</taxon>
        <taxon>Embryophyta</taxon>
        <taxon>Tracheophyta</taxon>
        <taxon>Spermatophyta</taxon>
        <taxon>Magnoliopsida</taxon>
        <taxon>eudicotyledons</taxon>
        <taxon>Gunneridae</taxon>
        <taxon>Pentapetalae</taxon>
        <taxon>rosids</taxon>
        <taxon>malvids</taxon>
        <taxon>Malvales</taxon>
        <taxon>Malvaceae</taxon>
        <taxon>Malvoideae</taxon>
        <taxon>Hibiscus</taxon>
    </lineage>
</organism>
<dbReference type="Proteomes" id="UP001472677">
    <property type="component" value="Unassembled WGS sequence"/>
</dbReference>
<evidence type="ECO:0000313" key="3">
    <source>
        <dbReference type="Proteomes" id="UP001472677"/>
    </source>
</evidence>
<sequence length="97" mass="10501">MGKGRSESYPTGGEQIGVSGGGTPPSNLNGHDGTTYASKMVNSSKNVDNTGWWLDWWKSCEKLLLMGYKDMVYNSSSDEVVEGLADNIQVEHMVGVL</sequence>
<dbReference type="EMBL" id="JBBPBM010000004">
    <property type="protein sequence ID" value="KAK8589931.1"/>
    <property type="molecule type" value="Genomic_DNA"/>
</dbReference>
<comment type="caution">
    <text evidence="2">The sequence shown here is derived from an EMBL/GenBank/DDBJ whole genome shotgun (WGS) entry which is preliminary data.</text>
</comment>
<protein>
    <submittedName>
        <fullName evidence="2">Uncharacterized protein</fullName>
    </submittedName>
</protein>
<proteinExistence type="predicted"/>
<feature type="compositionally biased region" description="Gly residues" evidence="1">
    <location>
        <begin position="14"/>
        <end position="23"/>
    </location>
</feature>
<accession>A0ABR2G070</accession>
<keyword evidence="3" id="KW-1185">Reference proteome</keyword>
<feature type="region of interest" description="Disordered" evidence="1">
    <location>
        <begin position="1"/>
        <end position="35"/>
    </location>
</feature>
<gene>
    <name evidence="2" type="ORF">V6N12_024320</name>
</gene>